<dbReference type="GO" id="GO:0005509">
    <property type="term" value="F:calcium ion binding"/>
    <property type="evidence" value="ECO:0000318"/>
    <property type="project" value="GO_Central"/>
</dbReference>
<feature type="domain" description="EF-hand" evidence="3">
    <location>
        <begin position="44"/>
        <end position="79"/>
    </location>
</feature>
<evidence type="ECO:0000259" key="3">
    <source>
        <dbReference type="PROSITE" id="PS50222"/>
    </source>
</evidence>
<dbReference type="PANTHER" id="PTHR23048">
    <property type="entry name" value="MYOSIN LIGHT CHAIN 1, 3"/>
    <property type="match status" value="1"/>
</dbReference>
<keyword evidence="5" id="KW-1185">Reference proteome</keyword>
<dbReference type="GO" id="GO:0000226">
    <property type="term" value="P:microtubule cytoskeleton organization"/>
    <property type="evidence" value="ECO:0000318"/>
    <property type="project" value="GO_Central"/>
</dbReference>
<evidence type="ECO:0000313" key="4">
    <source>
        <dbReference type="Ensembl" id="ENSCINP00000025381.2"/>
    </source>
</evidence>
<dbReference type="SUPFAM" id="SSF47473">
    <property type="entry name" value="EF-hand"/>
    <property type="match status" value="1"/>
</dbReference>
<dbReference type="GO" id="GO:0005737">
    <property type="term" value="C:cytoplasm"/>
    <property type="evidence" value="ECO:0000318"/>
    <property type="project" value="GO_Central"/>
</dbReference>
<dbReference type="OMA" id="MFNLFDK"/>
<organism evidence="4 5">
    <name type="scientific">Ciona intestinalis</name>
    <name type="common">Transparent sea squirt</name>
    <name type="synonym">Ascidia intestinalis</name>
    <dbReference type="NCBI Taxonomy" id="7719"/>
    <lineage>
        <taxon>Eukaryota</taxon>
        <taxon>Metazoa</taxon>
        <taxon>Chordata</taxon>
        <taxon>Tunicata</taxon>
        <taxon>Ascidiacea</taxon>
        <taxon>Phlebobranchia</taxon>
        <taxon>Cionidae</taxon>
        <taxon>Ciona</taxon>
    </lineage>
</organism>
<dbReference type="SMART" id="SM00054">
    <property type="entry name" value="EFh"/>
    <property type="match status" value="4"/>
</dbReference>
<keyword evidence="2" id="KW-0106">Calcium</keyword>
<feature type="domain" description="EF-hand" evidence="3">
    <location>
        <begin position="82"/>
        <end position="117"/>
    </location>
</feature>
<dbReference type="PANTHER" id="PTHR23048:SF0">
    <property type="entry name" value="CALMODULIN LIKE 3"/>
    <property type="match status" value="1"/>
</dbReference>
<dbReference type="Proteomes" id="UP000008144">
    <property type="component" value="Chromosome 10"/>
</dbReference>
<dbReference type="InParanoid" id="F6PQ89"/>
<dbReference type="HOGENOM" id="CLU_061288_2_0_1"/>
<dbReference type="PROSITE" id="PS00018">
    <property type="entry name" value="EF_HAND_1"/>
    <property type="match status" value="4"/>
</dbReference>
<reference evidence="4" key="2">
    <citation type="journal article" date="2008" name="Genome Biol.">
        <title>Improved genome assembly and evidence-based global gene model set for the chordate Ciona intestinalis: new insight into intron and operon populations.</title>
        <authorList>
            <person name="Satou Y."/>
            <person name="Mineta K."/>
            <person name="Ogasawara M."/>
            <person name="Sasakura Y."/>
            <person name="Shoguchi E."/>
            <person name="Ueno K."/>
            <person name="Yamada L."/>
            <person name="Matsumoto J."/>
            <person name="Wasserscheid J."/>
            <person name="Dewar K."/>
            <person name="Wiley G.B."/>
            <person name="Macmil S.L."/>
            <person name="Roe B.A."/>
            <person name="Zeller R.W."/>
            <person name="Hastings K.E."/>
            <person name="Lemaire P."/>
            <person name="Lindquist E."/>
            <person name="Endo T."/>
            <person name="Hotta K."/>
            <person name="Inaba K."/>
        </authorList>
    </citation>
    <scope>NUCLEOTIDE SEQUENCE [LARGE SCALE GENOMIC DNA]</scope>
    <source>
        <strain evidence="4">wild type</strain>
    </source>
</reference>
<dbReference type="GO" id="GO:0030234">
    <property type="term" value="F:enzyme regulator activity"/>
    <property type="evidence" value="ECO:0000318"/>
    <property type="project" value="GO_Central"/>
</dbReference>
<sequence>QRSSIDHLDVGEFQRMFNLFDKNMDGVIESSEIEQFMRSLGYHLTKDEIRDIMATYDLNSSGTIEMNEFVPMVKGRLRSEYLEAIELEMAFKVFDRDNNGFISRDELRNVLRTMTENPTEEELDEMMREADTDGDGQIDYREFVAMLTRD</sequence>
<dbReference type="InterPro" id="IPR050230">
    <property type="entry name" value="CALM/Myosin/TropC-like"/>
</dbReference>
<feature type="domain" description="EF-hand" evidence="3">
    <location>
        <begin position="8"/>
        <end position="43"/>
    </location>
</feature>
<evidence type="ECO:0000256" key="2">
    <source>
        <dbReference type="ARBA" id="ARBA00022837"/>
    </source>
</evidence>
<feature type="domain" description="EF-hand" evidence="3">
    <location>
        <begin position="118"/>
        <end position="150"/>
    </location>
</feature>
<dbReference type="Ensembl" id="ENSCINT00000025627.2">
    <property type="protein sequence ID" value="ENSCINP00000025381.2"/>
    <property type="gene ID" value="ENSCING00000013930.2"/>
</dbReference>
<protein>
    <recommendedName>
        <fullName evidence="3">EF-hand domain-containing protein</fullName>
    </recommendedName>
</protein>
<dbReference type="InterPro" id="IPR002048">
    <property type="entry name" value="EF_hand_dom"/>
</dbReference>
<dbReference type="STRING" id="7719.ENSCINP00000025381"/>
<dbReference type="InterPro" id="IPR011992">
    <property type="entry name" value="EF-hand-dom_pair"/>
</dbReference>
<reference evidence="5" key="1">
    <citation type="journal article" date="2002" name="Science">
        <title>The draft genome of Ciona intestinalis: insights into chordate and vertebrate origins.</title>
        <authorList>
            <person name="Dehal P."/>
            <person name="Satou Y."/>
            <person name="Campbell R.K."/>
            <person name="Chapman J."/>
            <person name="Degnan B."/>
            <person name="De Tomaso A."/>
            <person name="Davidson B."/>
            <person name="Di Gregorio A."/>
            <person name="Gelpke M."/>
            <person name="Goodstein D.M."/>
            <person name="Harafuji N."/>
            <person name="Hastings K.E."/>
            <person name="Ho I."/>
            <person name="Hotta K."/>
            <person name="Huang W."/>
            <person name="Kawashima T."/>
            <person name="Lemaire P."/>
            <person name="Martinez D."/>
            <person name="Meinertzhagen I.A."/>
            <person name="Necula S."/>
            <person name="Nonaka M."/>
            <person name="Putnam N."/>
            <person name="Rash S."/>
            <person name="Saiga H."/>
            <person name="Satake M."/>
            <person name="Terry A."/>
            <person name="Yamada L."/>
            <person name="Wang H.G."/>
            <person name="Awazu S."/>
            <person name="Azumi K."/>
            <person name="Boore J."/>
            <person name="Branno M."/>
            <person name="Chin-Bow S."/>
            <person name="DeSantis R."/>
            <person name="Doyle S."/>
            <person name="Francino P."/>
            <person name="Keys D.N."/>
            <person name="Haga S."/>
            <person name="Hayashi H."/>
            <person name="Hino K."/>
            <person name="Imai K.S."/>
            <person name="Inaba K."/>
            <person name="Kano S."/>
            <person name="Kobayashi K."/>
            <person name="Kobayashi M."/>
            <person name="Lee B.I."/>
            <person name="Makabe K.W."/>
            <person name="Manohar C."/>
            <person name="Matassi G."/>
            <person name="Medina M."/>
            <person name="Mochizuki Y."/>
            <person name="Mount S."/>
            <person name="Morishita T."/>
            <person name="Miura S."/>
            <person name="Nakayama A."/>
            <person name="Nishizaka S."/>
            <person name="Nomoto H."/>
            <person name="Ohta F."/>
            <person name="Oishi K."/>
            <person name="Rigoutsos I."/>
            <person name="Sano M."/>
            <person name="Sasaki A."/>
            <person name="Sasakura Y."/>
            <person name="Shoguchi E."/>
            <person name="Shin-i T."/>
            <person name="Spagnuolo A."/>
            <person name="Stainier D."/>
            <person name="Suzuki M.M."/>
            <person name="Tassy O."/>
            <person name="Takatori N."/>
            <person name="Tokuoka M."/>
            <person name="Yagi K."/>
            <person name="Yoshizaki F."/>
            <person name="Wada S."/>
            <person name="Zhang C."/>
            <person name="Hyatt P.D."/>
            <person name="Larimer F."/>
            <person name="Detter C."/>
            <person name="Doggett N."/>
            <person name="Glavina T."/>
            <person name="Hawkins T."/>
            <person name="Richardson P."/>
            <person name="Lucas S."/>
            <person name="Kohara Y."/>
            <person name="Levine M."/>
            <person name="Satoh N."/>
            <person name="Rokhsar D.S."/>
        </authorList>
    </citation>
    <scope>NUCLEOTIDE SEQUENCE [LARGE SCALE GENOMIC DNA]</scope>
</reference>
<reference evidence="4" key="3">
    <citation type="submission" date="2025-08" db="UniProtKB">
        <authorList>
            <consortium name="Ensembl"/>
        </authorList>
    </citation>
    <scope>IDENTIFICATION</scope>
</reference>
<evidence type="ECO:0000256" key="1">
    <source>
        <dbReference type="ARBA" id="ARBA00022737"/>
    </source>
</evidence>
<name>F6PQ89_CIOIN</name>
<dbReference type="InterPro" id="IPR018247">
    <property type="entry name" value="EF_Hand_1_Ca_BS"/>
</dbReference>
<dbReference type="AlphaFoldDB" id="F6PQ89"/>
<dbReference type="GeneTree" id="ENSGT01050000245252"/>
<dbReference type="EMBL" id="EAAA01000612">
    <property type="status" value="NOT_ANNOTATED_CDS"/>
    <property type="molecule type" value="Genomic_DNA"/>
</dbReference>
<evidence type="ECO:0000313" key="5">
    <source>
        <dbReference type="Proteomes" id="UP000008144"/>
    </source>
</evidence>
<proteinExistence type="predicted"/>
<accession>F6PQ89</accession>
<dbReference type="FunFam" id="1.10.238.10:FF:000001">
    <property type="entry name" value="Calmodulin 1"/>
    <property type="match status" value="1"/>
</dbReference>
<dbReference type="Gene3D" id="1.10.238.10">
    <property type="entry name" value="EF-hand"/>
    <property type="match status" value="2"/>
</dbReference>
<dbReference type="Pfam" id="PF13499">
    <property type="entry name" value="EF-hand_7"/>
    <property type="match status" value="2"/>
</dbReference>
<reference evidence="4" key="4">
    <citation type="submission" date="2025-09" db="UniProtKB">
        <authorList>
            <consortium name="Ensembl"/>
        </authorList>
    </citation>
    <scope>IDENTIFICATION</scope>
</reference>
<dbReference type="PROSITE" id="PS50222">
    <property type="entry name" value="EF_HAND_2"/>
    <property type="match status" value="4"/>
</dbReference>
<keyword evidence="1" id="KW-0677">Repeat</keyword>
<dbReference type="CDD" id="cd00051">
    <property type="entry name" value="EFh"/>
    <property type="match status" value="1"/>
</dbReference>